<accession>A0A1G9T956</accession>
<organism evidence="2 3">
    <name type="scientific">Siphonobacter aquaeclarae</name>
    <dbReference type="NCBI Taxonomy" id="563176"/>
    <lineage>
        <taxon>Bacteria</taxon>
        <taxon>Pseudomonadati</taxon>
        <taxon>Bacteroidota</taxon>
        <taxon>Cytophagia</taxon>
        <taxon>Cytophagales</taxon>
        <taxon>Cytophagaceae</taxon>
        <taxon>Siphonobacter</taxon>
    </lineage>
</organism>
<reference evidence="2 3" key="1">
    <citation type="submission" date="2016-10" db="EMBL/GenBank/DDBJ databases">
        <authorList>
            <person name="de Groot N.N."/>
        </authorList>
    </citation>
    <scope>NUCLEOTIDE SEQUENCE [LARGE SCALE GENOMIC DNA]</scope>
    <source>
        <strain evidence="2 3">DSM 21668</strain>
    </source>
</reference>
<gene>
    <name evidence="2" type="ORF">SAMN04488090_3469</name>
</gene>
<dbReference type="STRING" id="563176.SAMN04488090_3469"/>
<dbReference type="AlphaFoldDB" id="A0A1G9T956"/>
<dbReference type="EMBL" id="FNGS01000006">
    <property type="protein sequence ID" value="SDM44299.1"/>
    <property type="molecule type" value="Genomic_DNA"/>
</dbReference>
<dbReference type="Proteomes" id="UP000198901">
    <property type="component" value="Unassembled WGS sequence"/>
</dbReference>
<keyword evidence="1" id="KW-0812">Transmembrane</keyword>
<name>A0A1G9T956_9BACT</name>
<keyword evidence="1" id="KW-0472">Membrane</keyword>
<evidence type="ECO:0000313" key="3">
    <source>
        <dbReference type="Proteomes" id="UP000198901"/>
    </source>
</evidence>
<evidence type="ECO:0000313" key="2">
    <source>
        <dbReference type="EMBL" id="SDM44299.1"/>
    </source>
</evidence>
<keyword evidence="3" id="KW-1185">Reference proteome</keyword>
<evidence type="ECO:0000256" key="1">
    <source>
        <dbReference type="SAM" id="Phobius"/>
    </source>
</evidence>
<keyword evidence="1" id="KW-1133">Transmembrane helix</keyword>
<feature type="transmembrane region" description="Helical" evidence="1">
    <location>
        <begin position="55"/>
        <end position="73"/>
    </location>
</feature>
<sequence length="75" mass="8123">MADTKTPINWTDIIKTGISSIGDIIGSINGNKYNNYPVQTPYNGTYIPPQNNNPIDTSAIMIIAGIVVVFLALKK</sequence>
<proteinExistence type="predicted"/>
<protein>
    <submittedName>
        <fullName evidence="2">Uncharacterized protein</fullName>
    </submittedName>
</protein>
<dbReference type="RefSeq" id="WP_093205032.1">
    <property type="nucleotide sequence ID" value="NZ_FNGS01000006.1"/>
</dbReference>